<dbReference type="EMBL" id="JARGDL010000041">
    <property type="protein sequence ID" value="MDF1613314.1"/>
    <property type="molecule type" value="Genomic_DNA"/>
</dbReference>
<dbReference type="AlphaFoldDB" id="A0AAE3P374"/>
<feature type="chain" id="PRO_5042030870" description="Fibronectin type-III domain-containing protein" evidence="1">
    <location>
        <begin position="22"/>
        <end position="733"/>
    </location>
</feature>
<dbReference type="InterPro" id="IPR013783">
    <property type="entry name" value="Ig-like_fold"/>
</dbReference>
<dbReference type="SUPFAM" id="SSF55486">
    <property type="entry name" value="Metalloproteases ('zincins'), catalytic domain"/>
    <property type="match status" value="1"/>
</dbReference>
<dbReference type="SUPFAM" id="SSF49265">
    <property type="entry name" value="Fibronectin type III"/>
    <property type="match status" value="1"/>
</dbReference>
<evidence type="ECO:0000256" key="1">
    <source>
        <dbReference type="SAM" id="SignalP"/>
    </source>
</evidence>
<dbReference type="CDD" id="cd00063">
    <property type="entry name" value="FN3"/>
    <property type="match status" value="1"/>
</dbReference>
<organism evidence="2 3">
    <name type="scientific">Stygiobacter electus</name>
    <dbReference type="NCBI Taxonomy" id="3032292"/>
    <lineage>
        <taxon>Bacteria</taxon>
        <taxon>Pseudomonadati</taxon>
        <taxon>Ignavibacteriota</taxon>
        <taxon>Ignavibacteria</taxon>
        <taxon>Ignavibacteriales</taxon>
        <taxon>Melioribacteraceae</taxon>
        <taxon>Stygiobacter</taxon>
    </lineage>
</organism>
<protein>
    <recommendedName>
        <fullName evidence="4">Fibronectin type-III domain-containing protein</fullName>
    </recommendedName>
</protein>
<dbReference type="Gene3D" id="2.60.40.10">
    <property type="entry name" value="Immunoglobulins"/>
    <property type="match status" value="1"/>
</dbReference>
<name>A0AAE3P374_9BACT</name>
<dbReference type="Proteomes" id="UP001221302">
    <property type="component" value="Unassembled WGS sequence"/>
</dbReference>
<comment type="caution">
    <text evidence="2">The sequence shown here is derived from an EMBL/GenBank/DDBJ whole genome shotgun (WGS) entry which is preliminary data.</text>
</comment>
<keyword evidence="1" id="KW-0732">Signal</keyword>
<dbReference type="RefSeq" id="WP_321537087.1">
    <property type="nucleotide sequence ID" value="NZ_JARGDL010000041.1"/>
</dbReference>
<dbReference type="PANTHER" id="PTHR33794:SF1">
    <property type="entry name" value="BACILLOLYSIN"/>
    <property type="match status" value="1"/>
</dbReference>
<dbReference type="InterPro" id="IPR003961">
    <property type="entry name" value="FN3_dom"/>
</dbReference>
<dbReference type="InterPro" id="IPR050728">
    <property type="entry name" value="Zinc_Metalloprotease_M4"/>
</dbReference>
<evidence type="ECO:0000313" key="2">
    <source>
        <dbReference type="EMBL" id="MDF1613314.1"/>
    </source>
</evidence>
<evidence type="ECO:0008006" key="4">
    <source>
        <dbReference type="Google" id="ProtNLM"/>
    </source>
</evidence>
<reference evidence="2" key="1">
    <citation type="submission" date="2023-03" db="EMBL/GenBank/DDBJ databases">
        <title>Stygiobacter electus gen. nov., sp. nov., facultatively anaerobic thermotolerant bacterium of the class Ignavibacteria from a well of Yessentuki mineral water deposit.</title>
        <authorList>
            <person name="Podosokorskaya O.A."/>
            <person name="Elcheninov A.G."/>
            <person name="Petrova N.F."/>
            <person name="Zavarzina D.G."/>
            <person name="Kublanov I.V."/>
            <person name="Merkel A.Y."/>
        </authorList>
    </citation>
    <scope>NUCLEOTIDE SEQUENCE</scope>
    <source>
        <strain evidence="2">09-Me</strain>
    </source>
</reference>
<proteinExistence type="predicted"/>
<keyword evidence="3" id="KW-1185">Reference proteome</keyword>
<evidence type="ECO:0000313" key="3">
    <source>
        <dbReference type="Proteomes" id="UP001221302"/>
    </source>
</evidence>
<feature type="signal peptide" evidence="1">
    <location>
        <begin position="1"/>
        <end position="21"/>
    </location>
</feature>
<sequence length="733" mass="83143">MRRSIIVSMLWLLFLSTMLHAQTLPDSSQLTSLNKFWQEHPDWYVCWDKVTGTPASMYGTKTKSFGKTPESAIQNFLMYVNKLFERKNNSKADQVKSNLQKPNLSFISQRNSINGNYYDYQQEYKNIPINGTQCTFGVTENGEIFYFSGTFYSEQIDINITPNVSFESAITTAASNIGKIGFVQKNKKLCILPNDGKFELVWDFYLVNNQNGESWKYIVSASSGKIISKNDTKIKSANDYNLTNGFSFQNPKTELLLNYQTPQGFIFNTYPQSSSLDFETSQVELPLLNSSGYLQGTYANVYKMSGIRATYIGGDPNNFVHSPYTQDFDEVNVYYHITKLRQNFINSFYTPGFNQINVSIGWDKSQRDAAYDPGADVIYFYNGVPTDPNFSREANVIYHEYIHKIQFDRNCYYDNGSSTNEYKGVLEGLSDYFAYSYSGVPNILTYALPSQARSINNHSTYSSTLGIYPFGQLFSHILSHLQNISGFQSVLFAQMNSFNSYNSAFLSFRDRLINGFQEPSTKNTIQNTFADHGVGDYADNPPSPPTNISISGSYGSNPTIQWTPPNDPDINHYKIYRKKYNEGSFTLVGLTSGLSFTDYYVTVQYDFLEDDIFYYVKTVDNNGNLSSESDYVNVLDIWASLKIENVGEKENLSVASEEVNSTALSISNYPNPFNPVTTISFSVPEESNILIRVHNVLGQELDRIYDGKVLPGNHKTIWDGSKYSSGLYYVTNK</sequence>
<dbReference type="InterPro" id="IPR036116">
    <property type="entry name" value="FN3_sf"/>
</dbReference>
<gene>
    <name evidence="2" type="ORF">P0M35_14235</name>
</gene>
<accession>A0AAE3P374</accession>
<dbReference type="PANTHER" id="PTHR33794">
    <property type="entry name" value="BACILLOLYSIN"/>
    <property type="match status" value="1"/>
</dbReference>